<dbReference type="PANTHER" id="PTHR41709:SF2">
    <property type="entry name" value="CIRCADIAN CLOCK PROTEIN KAIB2"/>
    <property type="match status" value="1"/>
</dbReference>
<name>A0A521FJM8_9SPHI</name>
<feature type="domain" description="KaiB" evidence="1">
    <location>
        <begin position="19"/>
        <end position="100"/>
    </location>
</feature>
<sequence>MDEDYKDWGIEDVPVYQLKLFVAGTSSLSVRAISNLKLILSKYLDGRYELDIIDVYQQPEMALQDDVAAVPMLLKKFPSPTRRLIGDMSDTAKVLRGLGI</sequence>
<gene>
    <name evidence="2" type="ORF">SAMN06265348_11371</name>
</gene>
<dbReference type="CDD" id="cd02978">
    <property type="entry name" value="KaiB_like"/>
    <property type="match status" value="1"/>
</dbReference>
<dbReference type="PANTHER" id="PTHR41709">
    <property type="entry name" value="KAIB-LIKE PROTEIN 1"/>
    <property type="match status" value="1"/>
</dbReference>
<protein>
    <submittedName>
        <fullName evidence="2">Circadian clock protein KaiB</fullName>
    </submittedName>
</protein>
<dbReference type="Gene3D" id="3.40.30.10">
    <property type="entry name" value="Glutaredoxin"/>
    <property type="match status" value="1"/>
</dbReference>
<evidence type="ECO:0000259" key="1">
    <source>
        <dbReference type="SMART" id="SM01248"/>
    </source>
</evidence>
<accession>A0A521FJM8</accession>
<dbReference type="SMART" id="SM01248">
    <property type="entry name" value="KaiB"/>
    <property type="match status" value="1"/>
</dbReference>
<evidence type="ECO:0000313" key="2">
    <source>
        <dbReference type="EMBL" id="SMO96432.1"/>
    </source>
</evidence>
<dbReference type="SUPFAM" id="SSF52833">
    <property type="entry name" value="Thioredoxin-like"/>
    <property type="match status" value="1"/>
</dbReference>
<dbReference type="InterPro" id="IPR011649">
    <property type="entry name" value="KaiB_domain"/>
</dbReference>
<proteinExistence type="predicted"/>
<dbReference type="OrthoDB" id="5458519at2"/>
<dbReference type="RefSeq" id="WP_142530502.1">
    <property type="nucleotide sequence ID" value="NZ_CBCSJO010000012.1"/>
</dbReference>
<dbReference type="AlphaFoldDB" id="A0A521FJM8"/>
<reference evidence="2 3" key="1">
    <citation type="submission" date="2017-05" db="EMBL/GenBank/DDBJ databases">
        <authorList>
            <person name="Varghese N."/>
            <person name="Submissions S."/>
        </authorList>
    </citation>
    <scope>NUCLEOTIDE SEQUENCE [LARGE SCALE GENOMIC DNA]</scope>
    <source>
        <strain evidence="2 3">DSM 19036</strain>
    </source>
</reference>
<organism evidence="2 3">
    <name type="scientific">Pedobacter westerhofensis</name>
    <dbReference type="NCBI Taxonomy" id="425512"/>
    <lineage>
        <taxon>Bacteria</taxon>
        <taxon>Pseudomonadati</taxon>
        <taxon>Bacteroidota</taxon>
        <taxon>Sphingobacteriia</taxon>
        <taxon>Sphingobacteriales</taxon>
        <taxon>Sphingobacteriaceae</taxon>
        <taxon>Pedobacter</taxon>
    </lineage>
</organism>
<dbReference type="Proteomes" id="UP000320300">
    <property type="component" value="Unassembled WGS sequence"/>
</dbReference>
<evidence type="ECO:0000313" key="3">
    <source>
        <dbReference type="Proteomes" id="UP000320300"/>
    </source>
</evidence>
<dbReference type="EMBL" id="FXTN01000013">
    <property type="protein sequence ID" value="SMO96432.1"/>
    <property type="molecule type" value="Genomic_DNA"/>
</dbReference>
<dbReference type="InterPro" id="IPR039022">
    <property type="entry name" value="KaiB-like"/>
</dbReference>
<dbReference type="InterPro" id="IPR036249">
    <property type="entry name" value="Thioredoxin-like_sf"/>
</dbReference>
<dbReference type="Pfam" id="PF07689">
    <property type="entry name" value="KaiB"/>
    <property type="match status" value="1"/>
</dbReference>
<keyword evidence="3" id="KW-1185">Reference proteome</keyword>
<dbReference type="GO" id="GO:0048511">
    <property type="term" value="P:rhythmic process"/>
    <property type="evidence" value="ECO:0007669"/>
    <property type="project" value="InterPro"/>
</dbReference>